<feature type="transmembrane region" description="Helical" evidence="1">
    <location>
        <begin position="5"/>
        <end position="25"/>
    </location>
</feature>
<organism evidence="2 3">
    <name type="scientific">Candidatus Giovannonibacteria bacterium RIFCSPHIGHO2_02_FULL_45_40</name>
    <dbReference type="NCBI Taxonomy" id="1798337"/>
    <lineage>
        <taxon>Bacteria</taxon>
        <taxon>Candidatus Giovannoniibacteriota</taxon>
    </lineage>
</organism>
<sequence length="110" mass="12825">MRKRLAIYAALFGTVVLFDWLKFVYVGGPNIINWNSLAHPVWVATTLVILSIAVFQPRREIISVAFLLYFAVFATTLLNQYLHFYETLTYNCMLFNLVFATMFYLVSNKR</sequence>
<keyword evidence="1" id="KW-0472">Membrane</keyword>
<keyword evidence="1" id="KW-1133">Transmembrane helix</keyword>
<evidence type="ECO:0000256" key="1">
    <source>
        <dbReference type="SAM" id="Phobius"/>
    </source>
</evidence>
<reference evidence="2 3" key="1">
    <citation type="journal article" date="2016" name="Nat. Commun.">
        <title>Thousands of microbial genomes shed light on interconnected biogeochemical processes in an aquifer system.</title>
        <authorList>
            <person name="Anantharaman K."/>
            <person name="Brown C.T."/>
            <person name="Hug L.A."/>
            <person name="Sharon I."/>
            <person name="Castelle C.J."/>
            <person name="Probst A.J."/>
            <person name="Thomas B.C."/>
            <person name="Singh A."/>
            <person name="Wilkins M.J."/>
            <person name="Karaoz U."/>
            <person name="Brodie E.L."/>
            <person name="Williams K.H."/>
            <person name="Hubbard S.S."/>
            <person name="Banfield J.F."/>
        </authorList>
    </citation>
    <scope>NUCLEOTIDE SEQUENCE [LARGE SCALE GENOMIC DNA]</scope>
</reference>
<feature type="transmembrane region" description="Helical" evidence="1">
    <location>
        <begin position="37"/>
        <end position="55"/>
    </location>
</feature>
<dbReference type="EMBL" id="MFHP01000014">
    <property type="protein sequence ID" value="OGF72766.1"/>
    <property type="molecule type" value="Genomic_DNA"/>
</dbReference>
<dbReference type="AlphaFoldDB" id="A0A1F5WAS6"/>
<evidence type="ECO:0000313" key="2">
    <source>
        <dbReference type="EMBL" id="OGF72766.1"/>
    </source>
</evidence>
<protein>
    <submittedName>
        <fullName evidence="2">Uncharacterized protein</fullName>
    </submittedName>
</protein>
<proteinExistence type="predicted"/>
<gene>
    <name evidence="2" type="ORF">A3C05_00515</name>
</gene>
<evidence type="ECO:0000313" key="3">
    <source>
        <dbReference type="Proteomes" id="UP000178743"/>
    </source>
</evidence>
<comment type="caution">
    <text evidence="2">The sequence shown here is derived from an EMBL/GenBank/DDBJ whole genome shotgun (WGS) entry which is preliminary data.</text>
</comment>
<dbReference type="Proteomes" id="UP000178743">
    <property type="component" value="Unassembled WGS sequence"/>
</dbReference>
<name>A0A1F5WAS6_9BACT</name>
<feature type="transmembrane region" description="Helical" evidence="1">
    <location>
        <begin position="88"/>
        <end position="106"/>
    </location>
</feature>
<feature type="transmembrane region" description="Helical" evidence="1">
    <location>
        <begin position="62"/>
        <end position="82"/>
    </location>
</feature>
<accession>A0A1F5WAS6</accession>
<keyword evidence="1" id="KW-0812">Transmembrane</keyword>